<dbReference type="InterPro" id="IPR036259">
    <property type="entry name" value="MFS_trans_sf"/>
</dbReference>
<dbReference type="EMBL" id="JAVRBK010000001">
    <property type="protein sequence ID" value="KAK5649463.1"/>
    <property type="molecule type" value="Genomic_DNA"/>
</dbReference>
<feature type="transmembrane region" description="Helical" evidence="6">
    <location>
        <begin position="288"/>
        <end position="309"/>
    </location>
</feature>
<feature type="transmembrane region" description="Helical" evidence="6">
    <location>
        <begin position="62"/>
        <end position="82"/>
    </location>
</feature>
<dbReference type="GO" id="GO:0022857">
    <property type="term" value="F:transmembrane transporter activity"/>
    <property type="evidence" value="ECO:0007669"/>
    <property type="project" value="InterPro"/>
</dbReference>
<dbReference type="PROSITE" id="PS50850">
    <property type="entry name" value="MFS"/>
    <property type="match status" value="1"/>
</dbReference>
<feature type="transmembrane region" description="Helical" evidence="6">
    <location>
        <begin position="119"/>
        <end position="138"/>
    </location>
</feature>
<dbReference type="GO" id="GO:0016020">
    <property type="term" value="C:membrane"/>
    <property type="evidence" value="ECO:0007669"/>
    <property type="project" value="UniProtKB-SubCell"/>
</dbReference>
<feature type="transmembrane region" description="Helical" evidence="6">
    <location>
        <begin position="21"/>
        <end position="42"/>
    </location>
</feature>
<evidence type="ECO:0000313" key="9">
    <source>
        <dbReference type="Proteomes" id="UP001329430"/>
    </source>
</evidence>
<gene>
    <name evidence="8" type="ORF">RI129_000492</name>
</gene>
<evidence type="ECO:0000256" key="5">
    <source>
        <dbReference type="ARBA" id="ARBA00023136"/>
    </source>
</evidence>
<evidence type="ECO:0000256" key="4">
    <source>
        <dbReference type="ARBA" id="ARBA00022989"/>
    </source>
</evidence>
<keyword evidence="3 6" id="KW-0812">Transmembrane</keyword>
<sequence length="508" mass="56071">MNLNENKDFDATLELIGYGKFHYNVMACCAFCFISTGLQYGLSAYVVPAAHCELDLISTEIGFINASFLVGGMCSSFLWGVIADLSGRKKVLVATLLLDVIVTIICALTQSFLGLMICRFVSGFLIGAPGSVTFTYLAEFHAPKHRTKSIYYSGVFLTIPWLILPALAWTILPLNFNVAFGNFVLWSPWRAFLLVLTLPEIIGGIWLMNLPESPKFLAGVAPDNALRVLQHMYTMNTGRNRDECPVRYPHRSVIYRNSAISTDKTKSKIKNIILKIYVQINRLFKPPLLSMTLLTTFVTFSNMFGYYGLGLWLPTLINKRISENVSFPIINSNNDCSLNFDTSLYENTIIMGVIALLSNLLAGWLSNKFEKRIIPLVTLLLGGISTGWIYWVNSSLQYLIAACIFQATMSISNIAMGSVVVELFPTDVNAIAICTAIMAGRMGAIFSNVVFGFLIDVNTAVAIFFVAGILIIGSLLCLFIPNSTEILSTAKVNNKNEIELSVISMASK</sequence>
<dbReference type="SUPFAM" id="SSF103473">
    <property type="entry name" value="MFS general substrate transporter"/>
    <property type="match status" value="1"/>
</dbReference>
<dbReference type="Gene3D" id="1.20.1250.20">
    <property type="entry name" value="MFS general substrate transporter like domains"/>
    <property type="match status" value="1"/>
</dbReference>
<feature type="transmembrane region" description="Helical" evidence="6">
    <location>
        <begin position="428"/>
        <end position="455"/>
    </location>
</feature>
<feature type="transmembrane region" description="Helical" evidence="6">
    <location>
        <begin position="373"/>
        <end position="392"/>
    </location>
</feature>
<dbReference type="PANTHER" id="PTHR23511:SF38">
    <property type="entry name" value="SYNAPTIC VESICLE 2-RELATED PROTEIN-LIKE PROTEIN"/>
    <property type="match status" value="1"/>
</dbReference>
<feature type="domain" description="Major facilitator superfamily (MFS) profile" evidence="7">
    <location>
        <begin position="25"/>
        <end position="485"/>
    </location>
</feature>
<name>A0AAN7ZW17_9COLE</name>
<evidence type="ECO:0000256" key="2">
    <source>
        <dbReference type="ARBA" id="ARBA00022448"/>
    </source>
</evidence>
<feature type="transmembrane region" description="Helical" evidence="6">
    <location>
        <begin position="348"/>
        <end position="366"/>
    </location>
</feature>
<dbReference type="Proteomes" id="UP001329430">
    <property type="component" value="Chromosome 1"/>
</dbReference>
<proteinExistence type="predicted"/>
<feature type="transmembrane region" description="Helical" evidence="6">
    <location>
        <begin position="91"/>
        <end position="113"/>
    </location>
</feature>
<feature type="transmembrane region" description="Helical" evidence="6">
    <location>
        <begin position="461"/>
        <end position="481"/>
    </location>
</feature>
<evidence type="ECO:0000313" key="8">
    <source>
        <dbReference type="EMBL" id="KAK5649463.1"/>
    </source>
</evidence>
<dbReference type="Pfam" id="PF07690">
    <property type="entry name" value="MFS_1"/>
    <property type="match status" value="2"/>
</dbReference>
<evidence type="ECO:0000256" key="1">
    <source>
        <dbReference type="ARBA" id="ARBA00004141"/>
    </source>
</evidence>
<feature type="transmembrane region" description="Helical" evidence="6">
    <location>
        <begin position="191"/>
        <end position="208"/>
    </location>
</feature>
<dbReference type="PROSITE" id="PS00217">
    <property type="entry name" value="SUGAR_TRANSPORT_2"/>
    <property type="match status" value="1"/>
</dbReference>
<evidence type="ECO:0000259" key="7">
    <source>
        <dbReference type="PROSITE" id="PS50850"/>
    </source>
</evidence>
<reference evidence="8 9" key="1">
    <citation type="journal article" date="2024" name="Insects">
        <title>An Improved Chromosome-Level Genome Assembly of the Firefly Pyrocoelia pectoralis.</title>
        <authorList>
            <person name="Fu X."/>
            <person name="Meyer-Rochow V.B."/>
            <person name="Ballantyne L."/>
            <person name="Zhu X."/>
        </authorList>
    </citation>
    <scope>NUCLEOTIDE SEQUENCE [LARGE SCALE GENOMIC DNA]</scope>
    <source>
        <strain evidence="8">XCY_ONT2</strain>
    </source>
</reference>
<keyword evidence="2" id="KW-0813">Transport</keyword>
<keyword evidence="5 6" id="KW-0472">Membrane</keyword>
<dbReference type="AlphaFoldDB" id="A0AAN7ZW17"/>
<dbReference type="InterPro" id="IPR005829">
    <property type="entry name" value="Sugar_transporter_CS"/>
</dbReference>
<keyword evidence="9" id="KW-1185">Reference proteome</keyword>
<feature type="transmembrane region" description="Helical" evidence="6">
    <location>
        <begin position="398"/>
        <end position="421"/>
    </location>
</feature>
<keyword evidence="4 6" id="KW-1133">Transmembrane helix</keyword>
<evidence type="ECO:0000256" key="6">
    <source>
        <dbReference type="SAM" id="Phobius"/>
    </source>
</evidence>
<dbReference type="InterPro" id="IPR011701">
    <property type="entry name" value="MFS"/>
</dbReference>
<evidence type="ECO:0000256" key="3">
    <source>
        <dbReference type="ARBA" id="ARBA00022692"/>
    </source>
</evidence>
<dbReference type="PANTHER" id="PTHR23511">
    <property type="entry name" value="SYNAPTIC VESICLE GLYCOPROTEIN 2"/>
    <property type="match status" value="1"/>
</dbReference>
<feature type="transmembrane region" description="Helical" evidence="6">
    <location>
        <begin position="150"/>
        <end position="171"/>
    </location>
</feature>
<accession>A0AAN7ZW17</accession>
<protein>
    <recommendedName>
        <fullName evidence="7">Major facilitator superfamily (MFS) profile domain-containing protein</fullName>
    </recommendedName>
</protein>
<comment type="caution">
    <text evidence="8">The sequence shown here is derived from an EMBL/GenBank/DDBJ whole genome shotgun (WGS) entry which is preliminary data.</text>
</comment>
<organism evidence="8 9">
    <name type="scientific">Pyrocoelia pectoralis</name>
    <dbReference type="NCBI Taxonomy" id="417401"/>
    <lineage>
        <taxon>Eukaryota</taxon>
        <taxon>Metazoa</taxon>
        <taxon>Ecdysozoa</taxon>
        <taxon>Arthropoda</taxon>
        <taxon>Hexapoda</taxon>
        <taxon>Insecta</taxon>
        <taxon>Pterygota</taxon>
        <taxon>Neoptera</taxon>
        <taxon>Endopterygota</taxon>
        <taxon>Coleoptera</taxon>
        <taxon>Polyphaga</taxon>
        <taxon>Elateriformia</taxon>
        <taxon>Elateroidea</taxon>
        <taxon>Lampyridae</taxon>
        <taxon>Lampyrinae</taxon>
        <taxon>Pyrocoelia</taxon>
    </lineage>
</organism>
<dbReference type="InterPro" id="IPR020846">
    <property type="entry name" value="MFS_dom"/>
</dbReference>
<comment type="subcellular location">
    <subcellularLocation>
        <location evidence="1">Membrane</location>
        <topology evidence="1">Multi-pass membrane protein</topology>
    </subcellularLocation>
</comment>